<dbReference type="InterPro" id="IPR005990">
    <property type="entry name" value="IMP_DH"/>
</dbReference>
<comment type="similarity">
    <text evidence="2">Belongs to the IMPDH/GMPR family.</text>
</comment>
<evidence type="ECO:0000256" key="3">
    <source>
        <dbReference type="ARBA" id="ARBA00022749"/>
    </source>
</evidence>
<comment type="cofactor">
    <cofactor evidence="1">
        <name>K(+)</name>
        <dbReference type="ChEBI" id="CHEBI:29103"/>
    </cofactor>
</comment>
<dbReference type="KEGG" id="esx:ESOMN_v1c00960"/>
<dbReference type="CDD" id="cd00381">
    <property type="entry name" value="IMPDH"/>
    <property type="match status" value="1"/>
</dbReference>
<evidence type="ECO:0000259" key="9">
    <source>
        <dbReference type="Pfam" id="PF00478"/>
    </source>
</evidence>
<dbReference type="SMART" id="SM01240">
    <property type="entry name" value="IMPDH"/>
    <property type="match status" value="1"/>
</dbReference>
<dbReference type="PANTHER" id="PTHR11911">
    <property type="entry name" value="INOSINE-5-MONOPHOSPHATE DEHYDROGENASE RELATED"/>
    <property type="match status" value="1"/>
</dbReference>
<name>A0A2K8P0F3_9MOLU</name>
<keyword evidence="3" id="KW-0332">GMP biosynthesis</keyword>
<evidence type="ECO:0000256" key="8">
    <source>
        <dbReference type="ARBA" id="ARBA00048028"/>
    </source>
</evidence>
<keyword evidence="4" id="KW-0658">Purine biosynthesis</keyword>
<dbReference type="Proteomes" id="UP000232230">
    <property type="component" value="Chromosome"/>
</dbReference>
<reference evidence="10 11" key="1">
    <citation type="submission" date="2017-11" db="EMBL/GenBank/DDBJ databases">
        <title>Genome sequence of Entomoplasma somnilux PYAN-1 (ATCC 49194).</title>
        <authorList>
            <person name="Lo W.-S."/>
            <person name="Gasparich G.E."/>
            <person name="Kuo C.-H."/>
        </authorList>
    </citation>
    <scope>NUCLEOTIDE SEQUENCE [LARGE SCALE GENOMIC DNA]</scope>
    <source>
        <strain evidence="10 11">PYAN-1</strain>
    </source>
</reference>
<dbReference type="PROSITE" id="PS00487">
    <property type="entry name" value="IMP_DH_GMP_RED"/>
    <property type="match status" value="1"/>
</dbReference>
<protein>
    <submittedName>
        <fullName evidence="10">Inosine 5'-monophosphate dehydrogenase</fullName>
    </submittedName>
</protein>
<sequence length="381" mass="40392">MNSDNLNGKLIGDGLTFDDVLLVPAKSEILPNEVNLKTKLTNTINLNIPLISAAMDTVTESKMAIALATIGGVGVIHKNLSIDSQIKEVKKVKLAKIKKVLDFEPVLDNQGRLLVGAAVSTSADTIHRVEKLVEAEVDFIVLDSAHGHSKGIIETIKKIREQFSTLQIVAGNIATEAAAKDLVKAGANCLKVGIGPGSICTTRVVAGIGVPQITAISNVYRYCEQNKIPFIADGGIKYSGDIVKAIGAGANVVMLGSIFAGTDETPGDVIALNGQEFKRYVGMGSMAAMERGSADRYFQKGNKKLVPEGIESIVPAKGPVSEIVFQLLGGLRSGMGYTGCADIETLRKEGKFIKITAAGLIESHPHDVKIDKSAPNYKIND</sequence>
<evidence type="ECO:0000313" key="11">
    <source>
        <dbReference type="Proteomes" id="UP000232230"/>
    </source>
</evidence>
<keyword evidence="11" id="KW-1185">Reference proteome</keyword>
<dbReference type="EMBL" id="CP024965">
    <property type="protein sequence ID" value="ATZ18481.1"/>
    <property type="molecule type" value="Genomic_DNA"/>
</dbReference>
<dbReference type="RefSeq" id="WP_024863833.1">
    <property type="nucleotide sequence ID" value="NZ_CP024965.1"/>
</dbReference>
<comment type="catalytic activity">
    <reaction evidence="8">
        <text>IMP + NAD(+) + H2O = XMP + NADH + H(+)</text>
        <dbReference type="Rhea" id="RHEA:11708"/>
        <dbReference type="ChEBI" id="CHEBI:15377"/>
        <dbReference type="ChEBI" id="CHEBI:15378"/>
        <dbReference type="ChEBI" id="CHEBI:57464"/>
        <dbReference type="ChEBI" id="CHEBI:57540"/>
        <dbReference type="ChEBI" id="CHEBI:57945"/>
        <dbReference type="ChEBI" id="CHEBI:58053"/>
        <dbReference type="EC" id="1.1.1.205"/>
    </reaction>
</comment>
<dbReference type="GO" id="GO:0003938">
    <property type="term" value="F:IMP dehydrogenase activity"/>
    <property type="evidence" value="ECO:0007669"/>
    <property type="project" value="UniProtKB-EC"/>
</dbReference>
<dbReference type="FunFam" id="3.20.20.70:FF:000424">
    <property type="entry name" value="Inosine-5'-monophosphate dehydrogenase 2"/>
    <property type="match status" value="1"/>
</dbReference>
<evidence type="ECO:0000256" key="5">
    <source>
        <dbReference type="ARBA" id="ARBA00022958"/>
    </source>
</evidence>
<organism evidence="10 11">
    <name type="scientific">Williamsoniiplasma somnilux</name>
    <dbReference type="NCBI Taxonomy" id="215578"/>
    <lineage>
        <taxon>Bacteria</taxon>
        <taxon>Bacillati</taxon>
        <taxon>Mycoplasmatota</taxon>
        <taxon>Mollicutes</taxon>
        <taxon>Entomoplasmatales</taxon>
        <taxon>Williamsoniiplasma</taxon>
    </lineage>
</organism>
<dbReference type="GO" id="GO:0006183">
    <property type="term" value="P:GTP biosynthetic process"/>
    <property type="evidence" value="ECO:0007669"/>
    <property type="project" value="TreeGrafter"/>
</dbReference>
<dbReference type="Pfam" id="PF00478">
    <property type="entry name" value="IMPDH"/>
    <property type="match status" value="1"/>
</dbReference>
<proteinExistence type="inferred from homology"/>
<keyword evidence="5" id="KW-0630">Potassium</keyword>
<keyword evidence="7" id="KW-0520">NAD</keyword>
<dbReference type="GO" id="GO:0006177">
    <property type="term" value="P:GMP biosynthetic process"/>
    <property type="evidence" value="ECO:0007669"/>
    <property type="project" value="UniProtKB-KW"/>
</dbReference>
<accession>A0A2K8P0F3</accession>
<evidence type="ECO:0000256" key="7">
    <source>
        <dbReference type="ARBA" id="ARBA00023027"/>
    </source>
</evidence>
<evidence type="ECO:0000256" key="2">
    <source>
        <dbReference type="ARBA" id="ARBA00005502"/>
    </source>
</evidence>
<keyword evidence="6" id="KW-0560">Oxidoreductase</keyword>
<dbReference type="Gene3D" id="3.20.20.70">
    <property type="entry name" value="Aldolase class I"/>
    <property type="match status" value="1"/>
</dbReference>
<evidence type="ECO:0000256" key="6">
    <source>
        <dbReference type="ARBA" id="ARBA00023002"/>
    </source>
</evidence>
<dbReference type="AlphaFoldDB" id="A0A2K8P0F3"/>
<evidence type="ECO:0000313" key="10">
    <source>
        <dbReference type="EMBL" id="ATZ18481.1"/>
    </source>
</evidence>
<dbReference type="InterPro" id="IPR013785">
    <property type="entry name" value="Aldolase_TIM"/>
</dbReference>
<dbReference type="InterPro" id="IPR001093">
    <property type="entry name" value="IMP_DH_GMPRt"/>
</dbReference>
<dbReference type="SUPFAM" id="SSF51412">
    <property type="entry name" value="Inosine monophosphate dehydrogenase (IMPDH)"/>
    <property type="match status" value="1"/>
</dbReference>
<evidence type="ECO:0000256" key="4">
    <source>
        <dbReference type="ARBA" id="ARBA00022755"/>
    </source>
</evidence>
<feature type="domain" description="IMP dehydrogenase/GMP reductase" evidence="9">
    <location>
        <begin position="14"/>
        <end position="366"/>
    </location>
</feature>
<dbReference type="PANTHER" id="PTHR11911:SF111">
    <property type="entry name" value="INOSINE-5'-MONOPHOSPHATE DEHYDROGENASE"/>
    <property type="match status" value="1"/>
</dbReference>
<gene>
    <name evidence="10" type="primary">guaB</name>
    <name evidence="10" type="ORF">ESOMN_v1c00960</name>
</gene>
<dbReference type="InterPro" id="IPR015875">
    <property type="entry name" value="IMP_DH/GMP_Rdtase_CS"/>
</dbReference>
<evidence type="ECO:0000256" key="1">
    <source>
        <dbReference type="ARBA" id="ARBA00001958"/>
    </source>
</evidence>